<dbReference type="Proteomes" id="UP000430021">
    <property type="component" value="Unassembled WGS sequence"/>
</dbReference>
<evidence type="ECO:0000313" key="4">
    <source>
        <dbReference type="Proteomes" id="UP000548685"/>
    </source>
</evidence>
<dbReference type="NCBIfam" id="TIGR01635">
    <property type="entry name" value="tail_comp_S"/>
    <property type="match status" value="1"/>
</dbReference>
<evidence type="ECO:0000313" key="3">
    <source>
        <dbReference type="Proteomes" id="UP000430021"/>
    </source>
</evidence>
<protein>
    <submittedName>
        <fullName evidence="2">Phage virion morphogenesis protein</fullName>
    </submittedName>
</protein>
<keyword evidence="4" id="KW-1185">Reference proteome</keyword>
<comment type="caution">
    <text evidence="2">The sequence shown here is derived from an EMBL/GenBank/DDBJ whole genome shotgun (WGS) entry which is preliminary data.</text>
</comment>
<dbReference type="OrthoDB" id="2081253at2"/>
<dbReference type="RefSeq" id="WP_160759356.1">
    <property type="nucleotide sequence ID" value="NZ_BAAADZ010000002.1"/>
</dbReference>
<dbReference type="EMBL" id="WTYB01000001">
    <property type="protein sequence ID" value="MXP37200.1"/>
    <property type="molecule type" value="Genomic_DNA"/>
</dbReference>
<evidence type="ECO:0000313" key="2">
    <source>
        <dbReference type="EMBL" id="MXP37200.1"/>
    </source>
</evidence>
<dbReference type="AlphaFoldDB" id="A0A6I4UE65"/>
<name>A0A6I4UE65_9SPHN</name>
<organism evidence="2 3">
    <name type="scientific">Erythrobacter ramosus</name>
    <dbReference type="NCBI Taxonomy" id="35811"/>
    <lineage>
        <taxon>Bacteria</taxon>
        <taxon>Pseudomonadati</taxon>
        <taxon>Pseudomonadota</taxon>
        <taxon>Alphaproteobacteria</taxon>
        <taxon>Sphingomonadales</taxon>
        <taxon>Erythrobacteraceae</taxon>
        <taxon>Erythrobacter/Porphyrobacter group</taxon>
        <taxon>Erythrobacter</taxon>
    </lineage>
</organism>
<dbReference type="Proteomes" id="UP000548685">
    <property type="component" value="Unassembled WGS sequence"/>
</dbReference>
<gene>
    <name evidence="1" type="ORF">FHS52_001115</name>
    <name evidence="2" type="ORF">GRI59_01070</name>
</gene>
<evidence type="ECO:0000313" key="1">
    <source>
        <dbReference type="EMBL" id="MBB3775172.1"/>
    </source>
</evidence>
<accession>A0A6I4UE65</accession>
<reference evidence="1 4" key="2">
    <citation type="submission" date="2020-08" db="EMBL/GenBank/DDBJ databases">
        <title>Genomic Encyclopedia of Type Strains, Phase IV (KMG-IV): sequencing the most valuable type-strain genomes for metagenomic binning, comparative biology and taxonomic classification.</title>
        <authorList>
            <person name="Goeker M."/>
        </authorList>
    </citation>
    <scope>NUCLEOTIDE SEQUENCE [LARGE SCALE GENOMIC DNA]</scope>
    <source>
        <strain evidence="1 4">DSM 8510</strain>
    </source>
</reference>
<dbReference type="Pfam" id="PF05069">
    <property type="entry name" value="Phage_tail_S"/>
    <property type="match status" value="1"/>
</dbReference>
<reference evidence="2 3" key="1">
    <citation type="submission" date="2019-12" db="EMBL/GenBank/DDBJ databases">
        <title>Genomic-based taxomic classification of the family Erythrobacteraceae.</title>
        <authorList>
            <person name="Xu L."/>
        </authorList>
    </citation>
    <scope>NUCLEOTIDE SEQUENCE [LARGE SCALE GENOMIC DNA]</scope>
    <source>
        <strain evidence="2 3">JCM 10282</strain>
    </source>
</reference>
<sequence length="167" mass="18459">MAFNVQFNAGETRSALQRAIAGMEDATPLYEDIAEYMVDATRQRFNQGVGPDGKAWAPKKQSTLDRYRAREYGGQSLTKTLYLIGRLRREIQRIVNRDSVVIGSSLIYSGVMQFGATKGAFGRDGRGRPIPWGTIPARPWLGISKDDAEAIIEIADEYAGQQLGEEG</sequence>
<proteinExistence type="predicted"/>
<dbReference type="EMBL" id="JACICE010000001">
    <property type="protein sequence ID" value="MBB3775172.1"/>
    <property type="molecule type" value="Genomic_DNA"/>
</dbReference>
<dbReference type="InterPro" id="IPR006522">
    <property type="entry name" value="Phage_virion_morphogenesis"/>
</dbReference>